<evidence type="ECO:0000256" key="1">
    <source>
        <dbReference type="ARBA" id="ARBA00001933"/>
    </source>
</evidence>
<dbReference type="Proteomes" id="UP000229213">
    <property type="component" value="Unassembled WGS sequence"/>
</dbReference>
<comment type="caution">
    <text evidence="9">The sequence shown here is derived from an EMBL/GenBank/DDBJ whole genome shotgun (WGS) entry which is preliminary data.</text>
</comment>
<sequence length="454" mass="50401">EKLKRKSETFLPELAEIDVIRHFTALSRNNFGVDNNFYPLGSCTMKYNPKLGEIVARDKRFSNLHPILPQLPEGNLLTQGALQIIYETGRLLSEITGMDEFTTQPLAGAHGELTGMMIVSAYHRKKGNKKTRVIIPDSAHGTNPASAAICGYDITSIPTDKNGVMDIKHFKKELDEEVAAVMLTCPNTLGIFNSKIGEICKMAHSVDALMYYDGANLNAILGKCRPGDIGFDLVHLNLHKTFATPHGGGGPGAGPVGVKEKLRKFLPISRVVKDSKGAYFLDYNEPSSIGYLAPFYGNFGVILKAYIYILTLGKEGLIKVAENAVLNANYLLAKLKNYYHLPYNRTCMHEFVLSANKQKEKGVRALDIAKRLLDFGFHPPTIYFPLIVEEAMMIEPTETESKETLDKFMEAMIKIAKEAEENPDTVKNAPHNLPISRLDEVKAARELKLRFPAS</sequence>
<gene>
    <name evidence="9" type="ORF">CO162_07820</name>
</gene>
<comment type="catalytic activity">
    <reaction evidence="6">
        <text>N(6)-[(R)-lipoyl]-L-lysyl-[glycine-cleavage complex H protein] + glycine + H(+) = N(6)-[(R)-S(8)-aminomethyldihydrolipoyl]-L-lysyl-[glycine-cleavage complex H protein] + CO2</text>
        <dbReference type="Rhea" id="RHEA:24304"/>
        <dbReference type="Rhea" id="RHEA-COMP:10494"/>
        <dbReference type="Rhea" id="RHEA-COMP:10495"/>
        <dbReference type="ChEBI" id="CHEBI:15378"/>
        <dbReference type="ChEBI" id="CHEBI:16526"/>
        <dbReference type="ChEBI" id="CHEBI:57305"/>
        <dbReference type="ChEBI" id="CHEBI:83099"/>
        <dbReference type="ChEBI" id="CHEBI:83143"/>
        <dbReference type="EC" id="1.4.4.2"/>
    </reaction>
</comment>
<dbReference type="EMBL" id="PFWI01000281">
    <property type="protein sequence ID" value="PJA61144.1"/>
    <property type="molecule type" value="Genomic_DNA"/>
</dbReference>
<dbReference type="InterPro" id="IPR015422">
    <property type="entry name" value="PyrdxlP-dep_Trfase_small"/>
</dbReference>
<evidence type="ECO:0000313" key="9">
    <source>
        <dbReference type="EMBL" id="PJA61144.1"/>
    </source>
</evidence>
<dbReference type="Gene3D" id="3.90.1150.10">
    <property type="entry name" value="Aspartate Aminotransferase, domain 1"/>
    <property type="match status" value="1"/>
</dbReference>
<dbReference type="FunFam" id="3.90.1150.10:FF:000014">
    <property type="entry name" value="Probable glycine dehydrogenase (decarboxylating) subunit 2"/>
    <property type="match status" value="1"/>
</dbReference>
<feature type="domain" description="Glycine cleavage system P-protein N-terminal" evidence="7">
    <location>
        <begin position="76"/>
        <end position="272"/>
    </location>
</feature>
<proteinExistence type="predicted"/>
<name>A0A2M7YDS7_9BACT</name>
<feature type="domain" description="Glycine dehydrogenase C-terminal" evidence="8">
    <location>
        <begin position="322"/>
        <end position="425"/>
    </location>
</feature>
<dbReference type="EC" id="1.4.4.2" evidence="3"/>
<dbReference type="Gene3D" id="6.20.440.10">
    <property type="match status" value="1"/>
</dbReference>
<dbReference type="Pfam" id="PF21478">
    <property type="entry name" value="GcvP2_C"/>
    <property type="match status" value="1"/>
</dbReference>
<accession>A0A2M7YDS7</accession>
<evidence type="ECO:0000256" key="6">
    <source>
        <dbReference type="ARBA" id="ARBA00049026"/>
    </source>
</evidence>
<dbReference type="InterPro" id="IPR020581">
    <property type="entry name" value="GDC_P"/>
</dbReference>
<evidence type="ECO:0000256" key="2">
    <source>
        <dbReference type="ARBA" id="ARBA00003788"/>
    </source>
</evidence>
<comment type="function">
    <text evidence="2">The glycine cleavage system catalyzes the degradation of glycine. The P protein binds the alpha-amino group of glycine through its pyridoxal phosphate cofactor; CO(2) is released and the remaining methylamine moiety is then transferred to the lipoamide cofactor of the H protein.</text>
</comment>
<protein>
    <recommendedName>
        <fullName evidence="3">glycine dehydrogenase (aminomethyl-transferring)</fullName>
        <ecNumber evidence="3">1.4.4.2</ecNumber>
    </recommendedName>
</protein>
<evidence type="ECO:0000259" key="7">
    <source>
        <dbReference type="Pfam" id="PF02347"/>
    </source>
</evidence>
<evidence type="ECO:0000313" key="10">
    <source>
        <dbReference type="Proteomes" id="UP000229213"/>
    </source>
</evidence>
<keyword evidence="4" id="KW-0663">Pyridoxal phosphate</keyword>
<dbReference type="InterPro" id="IPR049315">
    <property type="entry name" value="GDC-P_N"/>
</dbReference>
<dbReference type="PANTHER" id="PTHR11773:SF1">
    <property type="entry name" value="GLYCINE DEHYDROGENASE (DECARBOXYLATING), MITOCHONDRIAL"/>
    <property type="match status" value="1"/>
</dbReference>
<dbReference type="GO" id="GO:0005960">
    <property type="term" value="C:glycine cleavage complex"/>
    <property type="evidence" value="ECO:0007669"/>
    <property type="project" value="TreeGrafter"/>
</dbReference>
<dbReference type="NCBIfam" id="NF003346">
    <property type="entry name" value="PRK04366.1"/>
    <property type="match status" value="1"/>
</dbReference>
<dbReference type="PANTHER" id="PTHR11773">
    <property type="entry name" value="GLYCINE DEHYDROGENASE, DECARBOXYLATING"/>
    <property type="match status" value="1"/>
</dbReference>
<dbReference type="GO" id="GO:0016594">
    <property type="term" value="F:glycine binding"/>
    <property type="evidence" value="ECO:0007669"/>
    <property type="project" value="TreeGrafter"/>
</dbReference>
<dbReference type="InterPro" id="IPR049316">
    <property type="entry name" value="GDC-P_C"/>
</dbReference>
<comment type="cofactor">
    <cofactor evidence="1">
        <name>pyridoxal 5'-phosphate</name>
        <dbReference type="ChEBI" id="CHEBI:597326"/>
    </cofactor>
</comment>
<dbReference type="GO" id="GO:0019464">
    <property type="term" value="P:glycine decarboxylation via glycine cleavage system"/>
    <property type="evidence" value="ECO:0007669"/>
    <property type="project" value="TreeGrafter"/>
</dbReference>
<dbReference type="InterPro" id="IPR015421">
    <property type="entry name" value="PyrdxlP-dep_Trfase_major"/>
</dbReference>
<reference evidence="10" key="1">
    <citation type="submission" date="2017-09" db="EMBL/GenBank/DDBJ databases">
        <title>Depth-based differentiation of microbial function through sediment-hosted aquifers and enrichment of novel symbionts in the deep terrestrial subsurface.</title>
        <authorList>
            <person name="Probst A.J."/>
            <person name="Ladd B."/>
            <person name="Jarett J.K."/>
            <person name="Geller-Mcgrath D.E."/>
            <person name="Sieber C.M.K."/>
            <person name="Emerson J.B."/>
            <person name="Anantharaman K."/>
            <person name="Thomas B.C."/>
            <person name="Malmstrom R."/>
            <person name="Stieglmeier M."/>
            <person name="Klingl A."/>
            <person name="Woyke T."/>
            <person name="Ryan C.M."/>
            <person name="Banfield J.F."/>
        </authorList>
    </citation>
    <scope>NUCLEOTIDE SEQUENCE [LARGE SCALE GENOMIC DNA]</scope>
</reference>
<evidence type="ECO:0000259" key="8">
    <source>
        <dbReference type="Pfam" id="PF21478"/>
    </source>
</evidence>
<dbReference type="InterPro" id="IPR015424">
    <property type="entry name" value="PyrdxlP-dep_Trfase"/>
</dbReference>
<keyword evidence="5 9" id="KW-0560">Oxidoreductase</keyword>
<dbReference type="FunFam" id="3.40.640.10:FF:000224">
    <property type="entry name" value="Probable glycine dehydrogenase (decarboxylating) subunit 2"/>
    <property type="match status" value="1"/>
</dbReference>
<dbReference type="SUPFAM" id="SSF53383">
    <property type="entry name" value="PLP-dependent transferases"/>
    <property type="match status" value="1"/>
</dbReference>
<dbReference type="GO" id="GO:0030170">
    <property type="term" value="F:pyridoxal phosphate binding"/>
    <property type="evidence" value="ECO:0007669"/>
    <property type="project" value="TreeGrafter"/>
</dbReference>
<dbReference type="Pfam" id="PF02347">
    <property type="entry name" value="GDC-P"/>
    <property type="match status" value="1"/>
</dbReference>
<feature type="non-terminal residue" evidence="9">
    <location>
        <position position="1"/>
    </location>
</feature>
<dbReference type="AlphaFoldDB" id="A0A2M7YDS7"/>
<dbReference type="Gene3D" id="3.40.640.10">
    <property type="entry name" value="Type I PLP-dependent aspartate aminotransferase-like (Major domain)"/>
    <property type="match status" value="1"/>
</dbReference>
<dbReference type="GO" id="GO:0004375">
    <property type="term" value="F:glycine dehydrogenase (decarboxylating) activity"/>
    <property type="evidence" value="ECO:0007669"/>
    <property type="project" value="UniProtKB-EC"/>
</dbReference>
<organism evidence="9 10">
    <name type="scientific">bacterium (Candidatus Ratteibacteria) CG_4_9_14_3_um_filter_41_21</name>
    <dbReference type="NCBI Taxonomy" id="2014289"/>
    <lineage>
        <taxon>Bacteria</taxon>
        <taxon>Candidatus Ratteibacteria</taxon>
    </lineage>
</organism>
<evidence type="ECO:0000256" key="4">
    <source>
        <dbReference type="ARBA" id="ARBA00022898"/>
    </source>
</evidence>
<evidence type="ECO:0000256" key="5">
    <source>
        <dbReference type="ARBA" id="ARBA00023002"/>
    </source>
</evidence>
<dbReference type="GO" id="GO:0005829">
    <property type="term" value="C:cytosol"/>
    <property type="evidence" value="ECO:0007669"/>
    <property type="project" value="TreeGrafter"/>
</dbReference>
<evidence type="ECO:0000256" key="3">
    <source>
        <dbReference type="ARBA" id="ARBA00012134"/>
    </source>
</evidence>